<name>A0A1X0RQ41_RHIZD</name>
<sequence length="557" mass="64274">MSLQRKKKPVEFHFVDMNDPSRYKKLKVSRACDFCRRRKSKCDIGIPGSGTCSKCRKHQIVCVFSPVSTVKGTSPQTEDVVLLTPTISIPMNYQEFQSKYSSLSVKNGQPGYELLPQQHLIITNNTTVAMTAEPTKELEDTLFHIYFAFVHPAYPLLFKQCILDIHSKDKYLLSHSLRYAIMSLSSIYHNNDYSMAFYQLAKDHINITSPELLSIRLDTVQTLLLLYKYTEISFITPDVRYLELANVILKQLNSSLMFQQQEMINRARWILFASVGLSNLSDPSFNKLYSEIDLPTHLPQPFKEEHNEDAFWNKFSQVLNLSVLYSHTIQSIITGASDIDIHQFMSIRQHWYDSLNPSVQSALVCENGQVIDILPLYTAIIYDMLYLLLLLHQQHQVKRGITIETAYRLQRMIYKWVTHSQFISAIQSKRMAVFGLLLCLQVYIIANIFDCIENIRLVMKHIQHIDPKIDQQLNELTRQLTIGRIRTPNSPLEEDYFSLIPMHSTCSSPSLSTPLFVNQNTSPLAKDELDILLQEQLQQLQIKPVCYFNSNNSVNKS</sequence>
<evidence type="ECO:0000256" key="2">
    <source>
        <dbReference type="ARBA" id="ARBA00022723"/>
    </source>
</evidence>
<feature type="domain" description="Zn(2)-C6 fungal-type" evidence="6">
    <location>
        <begin position="31"/>
        <end position="64"/>
    </location>
</feature>
<keyword evidence="5" id="KW-0539">Nucleus</keyword>
<keyword evidence="2" id="KW-0479">Metal-binding</keyword>
<keyword evidence="3" id="KW-0805">Transcription regulation</keyword>
<comment type="subcellular location">
    <subcellularLocation>
        <location evidence="1">Nucleus</location>
    </subcellularLocation>
</comment>
<dbReference type="PANTHER" id="PTHR47338:SF5">
    <property type="entry name" value="ZN(II)2CYS6 TRANSCRIPTION FACTOR (EUROFUNG)"/>
    <property type="match status" value="1"/>
</dbReference>
<dbReference type="VEuPathDB" id="FungiDB:BCV72DRAFT_246537"/>
<evidence type="ECO:0000313" key="7">
    <source>
        <dbReference type="EMBL" id="ORE14018.1"/>
    </source>
</evidence>
<dbReference type="AlphaFoldDB" id="A0A1X0RQ41"/>
<dbReference type="InterPro" id="IPR036864">
    <property type="entry name" value="Zn2-C6_fun-type_DNA-bd_sf"/>
</dbReference>
<dbReference type="EMBL" id="KV921496">
    <property type="protein sequence ID" value="ORE14018.1"/>
    <property type="molecule type" value="Genomic_DNA"/>
</dbReference>
<organism evidence="7 8">
    <name type="scientific">Rhizopus microsporus</name>
    <dbReference type="NCBI Taxonomy" id="58291"/>
    <lineage>
        <taxon>Eukaryota</taxon>
        <taxon>Fungi</taxon>
        <taxon>Fungi incertae sedis</taxon>
        <taxon>Mucoromycota</taxon>
        <taxon>Mucoromycotina</taxon>
        <taxon>Mucoromycetes</taxon>
        <taxon>Mucorales</taxon>
        <taxon>Mucorineae</taxon>
        <taxon>Rhizopodaceae</taxon>
        <taxon>Rhizopus</taxon>
    </lineage>
</organism>
<keyword evidence="4" id="KW-0804">Transcription</keyword>
<dbReference type="Pfam" id="PF00172">
    <property type="entry name" value="Zn_clus"/>
    <property type="match status" value="1"/>
</dbReference>
<dbReference type="PROSITE" id="PS00463">
    <property type="entry name" value="ZN2_CY6_FUNGAL_1"/>
    <property type="match status" value="1"/>
</dbReference>
<evidence type="ECO:0000256" key="5">
    <source>
        <dbReference type="ARBA" id="ARBA00023242"/>
    </source>
</evidence>
<dbReference type="Proteomes" id="UP000242381">
    <property type="component" value="Unassembled WGS sequence"/>
</dbReference>
<evidence type="ECO:0000256" key="4">
    <source>
        <dbReference type="ARBA" id="ARBA00023163"/>
    </source>
</evidence>
<evidence type="ECO:0000313" key="8">
    <source>
        <dbReference type="Proteomes" id="UP000242381"/>
    </source>
</evidence>
<evidence type="ECO:0000256" key="3">
    <source>
        <dbReference type="ARBA" id="ARBA00023015"/>
    </source>
</evidence>
<dbReference type="SMART" id="SM00066">
    <property type="entry name" value="GAL4"/>
    <property type="match status" value="1"/>
</dbReference>
<dbReference type="GO" id="GO:0000981">
    <property type="term" value="F:DNA-binding transcription factor activity, RNA polymerase II-specific"/>
    <property type="evidence" value="ECO:0007669"/>
    <property type="project" value="InterPro"/>
</dbReference>
<gene>
    <name evidence="7" type="ORF">BCV71DRAFT_57516</name>
</gene>
<dbReference type="PROSITE" id="PS50048">
    <property type="entry name" value="ZN2_CY6_FUNGAL_2"/>
    <property type="match status" value="1"/>
</dbReference>
<dbReference type="PANTHER" id="PTHR47338">
    <property type="entry name" value="ZN(II)2CYS6 TRANSCRIPTION FACTOR (EUROFUNG)-RELATED"/>
    <property type="match status" value="1"/>
</dbReference>
<dbReference type="InterPro" id="IPR050815">
    <property type="entry name" value="TF_fung"/>
</dbReference>
<dbReference type="OMA" id="AYRLQRM"/>
<dbReference type="GO" id="GO:0008270">
    <property type="term" value="F:zinc ion binding"/>
    <property type="evidence" value="ECO:0007669"/>
    <property type="project" value="InterPro"/>
</dbReference>
<evidence type="ECO:0000259" key="6">
    <source>
        <dbReference type="PROSITE" id="PS50048"/>
    </source>
</evidence>
<dbReference type="SUPFAM" id="SSF57701">
    <property type="entry name" value="Zn2/Cys6 DNA-binding domain"/>
    <property type="match status" value="1"/>
</dbReference>
<dbReference type="InterPro" id="IPR001138">
    <property type="entry name" value="Zn2Cys6_DnaBD"/>
</dbReference>
<protein>
    <recommendedName>
        <fullName evidence="6">Zn(2)-C6 fungal-type domain-containing protein</fullName>
    </recommendedName>
</protein>
<dbReference type="GO" id="GO:0005634">
    <property type="term" value="C:nucleus"/>
    <property type="evidence" value="ECO:0007669"/>
    <property type="project" value="UniProtKB-SubCell"/>
</dbReference>
<dbReference type="CDD" id="cd12148">
    <property type="entry name" value="fungal_TF_MHR"/>
    <property type="match status" value="1"/>
</dbReference>
<reference evidence="7 8" key="1">
    <citation type="journal article" date="2016" name="Proc. Natl. Acad. Sci. U.S.A.">
        <title>Lipid metabolic changes in an early divergent fungus govern the establishment of a mutualistic symbiosis with endobacteria.</title>
        <authorList>
            <person name="Lastovetsky O.A."/>
            <person name="Gaspar M.L."/>
            <person name="Mondo S.J."/>
            <person name="LaButti K.M."/>
            <person name="Sandor L."/>
            <person name="Grigoriev I.V."/>
            <person name="Henry S.A."/>
            <person name="Pawlowska T.E."/>
        </authorList>
    </citation>
    <scope>NUCLEOTIDE SEQUENCE [LARGE SCALE GENOMIC DNA]</scope>
    <source>
        <strain evidence="7 8">ATCC 11559</strain>
    </source>
</reference>
<accession>A0A1X0RQ41</accession>
<dbReference type="Gene3D" id="4.10.240.10">
    <property type="entry name" value="Zn(2)-C6 fungal-type DNA-binding domain"/>
    <property type="match status" value="1"/>
</dbReference>
<evidence type="ECO:0000256" key="1">
    <source>
        <dbReference type="ARBA" id="ARBA00004123"/>
    </source>
</evidence>
<proteinExistence type="predicted"/>
<dbReference type="CDD" id="cd00067">
    <property type="entry name" value="GAL4"/>
    <property type="match status" value="1"/>
</dbReference>